<comment type="caution">
    <text evidence="1">The sequence shown here is derived from an EMBL/GenBank/DDBJ whole genome shotgun (WGS) entry which is preliminary data.</text>
</comment>
<dbReference type="RefSeq" id="WP_281844012.1">
    <property type="nucleotide sequence ID" value="NZ_BROH01000018.1"/>
</dbReference>
<name>A0ABQ5LYT6_9RHOB</name>
<dbReference type="Proteomes" id="UP001144205">
    <property type="component" value="Unassembled WGS sequence"/>
</dbReference>
<reference evidence="1" key="1">
    <citation type="journal article" date="2023" name="Int. J. Syst. Evol. Microbiol.">
        <title>Sinisalibacter aestuarii sp. nov., isolated from estuarine sediment of the Arakawa River.</title>
        <authorList>
            <person name="Arafat S.T."/>
            <person name="Hirano S."/>
            <person name="Sato A."/>
            <person name="Takeuchi K."/>
            <person name="Yasuda T."/>
            <person name="Terahara T."/>
            <person name="Hamada M."/>
            <person name="Kobayashi T."/>
        </authorList>
    </citation>
    <scope>NUCLEOTIDE SEQUENCE</scope>
    <source>
        <strain evidence="1">B-399</strain>
    </source>
</reference>
<protein>
    <submittedName>
        <fullName evidence="1">Uncharacterized protein</fullName>
    </submittedName>
</protein>
<sequence>MTLTATLNDQATTASVTVTQDEQSTAISCDAAELDRMIADLVAVRAAMQPAKQVALTAGETPVYDCDNLLWDTLPDPSRRGVVLAMYHSGLGWVTMRLSRAQIEDLITGIEFSLADLARMPGFQNQRPATADNEE</sequence>
<organism evidence="1 2">
    <name type="scientific">Sinisalibacter aestuarii</name>
    <dbReference type="NCBI Taxonomy" id="2949426"/>
    <lineage>
        <taxon>Bacteria</taxon>
        <taxon>Pseudomonadati</taxon>
        <taxon>Pseudomonadota</taxon>
        <taxon>Alphaproteobacteria</taxon>
        <taxon>Rhodobacterales</taxon>
        <taxon>Roseobacteraceae</taxon>
        <taxon>Sinisalibacter</taxon>
    </lineage>
</organism>
<evidence type="ECO:0000313" key="2">
    <source>
        <dbReference type="Proteomes" id="UP001144205"/>
    </source>
</evidence>
<keyword evidence="2" id="KW-1185">Reference proteome</keyword>
<dbReference type="EMBL" id="BROH01000018">
    <property type="protein sequence ID" value="GKY90117.1"/>
    <property type="molecule type" value="Genomic_DNA"/>
</dbReference>
<proteinExistence type="predicted"/>
<evidence type="ECO:0000313" key="1">
    <source>
        <dbReference type="EMBL" id="GKY90117.1"/>
    </source>
</evidence>
<gene>
    <name evidence="1" type="ORF">STA1M1_39860</name>
</gene>
<accession>A0ABQ5LYT6</accession>